<organism evidence="3 4">
    <name type="scientific">Aquibium oceanicum</name>
    <dbReference type="NCBI Taxonomy" id="1670800"/>
    <lineage>
        <taxon>Bacteria</taxon>
        <taxon>Pseudomonadati</taxon>
        <taxon>Pseudomonadota</taxon>
        <taxon>Alphaproteobacteria</taxon>
        <taxon>Hyphomicrobiales</taxon>
        <taxon>Phyllobacteriaceae</taxon>
        <taxon>Aquibium</taxon>
    </lineage>
</organism>
<feature type="domain" description="Xaa-Pro dipeptidyl-peptidase C-terminal" evidence="2">
    <location>
        <begin position="292"/>
        <end position="538"/>
    </location>
</feature>
<dbReference type="Pfam" id="PF02129">
    <property type="entry name" value="Peptidase_S15"/>
    <property type="match status" value="1"/>
</dbReference>
<dbReference type="Gene3D" id="1.10.3020.10">
    <property type="entry name" value="alpha-amino acid ester hydrolase ( Helical cap domain)"/>
    <property type="match status" value="1"/>
</dbReference>
<dbReference type="PANTHER" id="PTHR43056">
    <property type="entry name" value="PEPTIDASE S9 PROLYL OLIGOPEPTIDASE"/>
    <property type="match status" value="1"/>
</dbReference>
<evidence type="ECO:0000259" key="2">
    <source>
        <dbReference type="SMART" id="SM00939"/>
    </source>
</evidence>
<proteinExistence type="predicted"/>
<dbReference type="Proteomes" id="UP000182840">
    <property type="component" value="Chromosome"/>
</dbReference>
<dbReference type="SMART" id="SM00939">
    <property type="entry name" value="PepX_C"/>
    <property type="match status" value="1"/>
</dbReference>
<reference evidence="4" key="1">
    <citation type="submission" date="2016-11" db="EMBL/GenBank/DDBJ databases">
        <title>Mesorhizobium oceanicum sp. nov., isolated from deep seawater in South China Sea.</title>
        <authorList>
            <person name="Fu G.-Y."/>
        </authorList>
    </citation>
    <scope>NUCLEOTIDE SEQUENCE [LARGE SCALE GENOMIC DNA]</scope>
    <source>
        <strain evidence="4">B7</strain>
    </source>
</reference>
<keyword evidence="4" id="KW-1185">Reference proteome</keyword>
<evidence type="ECO:0000256" key="1">
    <source>
        <dbReference type="ARBA" id="ARBA00022801"/>
    </source>
</evidence>
<dbReference type="GO" id="GO:0008239">
    <property type="term" value="F:dipeptidyl-peptidase activity"/>
    <property type="evidence" value="ECO:0007669"/>
    <property type="project" value="InterPro"/>
</dbReference>
<dbReference type="Gene3D" id="2.60.120.260">
    <property type="entry name" value="Galactose-binding domain-like"/>
    <property type="match status" value="1"/>
</dbReference>
<dbReference type="InterPro" id="IPR013736">
    <property type="entry name" value="Xaa-Pro_dipept_C"/>
</dbReference>
<dbReference type="InterPro" id="IPR005674">
    <property type="entry name" value="CocE/Ser_esterase"/>
</dbReference>
<dbReference type="Gene3D" id="3.40.50.1820">
    <property type="entry name" value="alpha/beta hydrolase"/>
    <property type="match status" value="1"/>
</dbReference>
<dbReference type="NCBIfam" id="TIGR00976">
    <property type="entry name" value="CocE_NonD"/>
    <property type="match status" value="1"/>
</dbReference>
<dbReference type="AlphaFoldDB" id="A0A1L3SX18"/>
<dbReference type="InterPro" id="IPR050585">
    <property type="entry name" value="Xaa-Pro_dipeptidyl-ppase/CocE"/>
</dbReference>
<gene>
    <name evidence="3" type="ORF">BSQ44_22570</name>
</gene>
<dbReference type="InterPro" id="IPR008979">
    <property type="entry name" value="Galactose-bd-like_sf"/>
</dbReference>
<dbReference type="PANTHER" id="PTHR43056:SF10">
    <property type="entry name" value="COCE_NOND FAMILY, PUTATIVE (AFU_ORTHOLOGUE AFUA_7G00600)-RELATED"/>
    <property type="match status" value="1"/>
</dbReference>
<protein>
    <submittedName>
        <fullName evidence="3">Peptidase S15</fullName>
    </submittedName>
</protein>
<evidence type="ECO:0000313" key="4">
    <source>
        <dbReference type="Proteomes" id="UP000182840"/>
    </source>
</evidence>
<dbReference type="KEGG" id="meso:BSQ44_22570"/>
<name>A0A1L3SX18_9HYPH</name>
<dbReference type="SUPFAM" id="SSF53474">
    <property type="entry name" value="alpha/beta-Hydrolases"/>
    <property type="match status" value="1"/>
</dbReference>
<dbReference type="InterPro" id="IPR000383">
    <property type="entry name" value="Xaa-Pro-like_dom"/>
</dbReference>
<dbReference type="Pfam" id="PF08530">
    <property type="entry name" value="PepX_C"/>
    <property type="match status" value="1"/>
</dbReference>
<dbReference type="InterPro" id="IPR029058">
    <property type="entry name" value="AB_hydrolase_fold"/>
</dbReference>
<dbReference type="SUPFAM" id="SSF49785">
    <property type="entry name" value="Galactose-binding domain-like"/>
    <property type="match status" value="1"/>
</dbReference>
<dbReference type="RefSeq" id="WP_072607318.1">
    <property type="nucleotide sequence ID" value="NZ_CP018171.1"/>
</dbReference>
<sequence length="670" mass="74319">MKTVTTFPRKVIEHPDLGIVMPDGCRLSVRAWIPEDAAENPVPAILEHLPYRKRDGTIARDNLTHPYFAGHGYACLRVDMRGNGDSEGLMEDEYSEQELQDACDVIAWAARQPWCNGNVGMMGISWGGFNALQVAAKQPDALKAIVTICSTDDRYADDIHYKGGLLLNENQGWGATMLSYSSRPPDPALVGDSWRDMWLDRLENEPFLPAVWLSHQTRDAYWKRGSVCEDFSRIKAATLTVGGWGDAYKNAVARLVAGISEAPAKGIVGPWIHKYPHFAVPKPAIGFLQEALRWWDRWLKGVDTGVENDPAMRLYLMDSAPPRDWYEERPGRWIAETDWPAPGIESRTFGLGQNGTLAAGAQGPVDCEIRSPQDCGMAGGEYCAIWLGPELPGDQRVDDDKSCGFDGAPLDEALDIVGGPVVRLKLSANRPTAMVAVRLCDVQPDGASTRITYGVFNLCHRNSREFPDPVVPGETMEISVRLDDVAYSIKPGHRLRVAVSSTYWPMVWPSPEEVTLTLQEGSLDLPVRPSGGAGDEWTFEEPEGAEPWRTETIRPASNRRQAGRDPATGLVTLEIEDDFGEVRDLEHGLACGSIAREKWSIDPADPLSARGETHWTETLSRGEWQVRTETVTSMRSDAVTFFLTGRIDAFEGEKLVFTREFVNEISRDHI</sequence>
<accession>A0A1L3SX18</accession>
<dbReference type="STRING" id="1670800.BSQ44_22570"/>
<dbReference type="OrthoDB" id="9806163at2"/>
<dbReference type="EMBL" id="CP018171">
    <property type="protein sequence ID" value="APH73855.1"/>
    <property type="molecule type" value="Genomic_DNA"/>
</dbReference>
<keyword evidence="1" id="KW-0378">Hydrolase</keyword>
<evidence type="ECO:0000313" key="3">
    <source>
        <dbReference type="EMBL" id="APH73855.1"/>
    </source>
</evidence>